<dbReference type="InterPro" id="IPR036771">
    <property type="entry name" value="ATPsynth_dsu/esu_N"/>
</dbReference>
<evidence type="ECO:0000256" key="7">
    <source>
        <dbReference type="ARBA" id="ARBA00023310"/>
    </source>
</evidence>
<keyword evidence="4 8" id="KW-0406">Ion transport</keyword>
<dbReference type="NCBIfam" id="TIGR01216">
    <property type="entry name" value="ATP_synt_epsi"/>
    <property type="match status" value="1"/>
</dbReference>
<dbReference type="PANTHER" id="PTHR13822:SF10">
    <property type="entry name" value="ATP SYNTHASE EPSILON CHAIN, CHLOROPLASTIC"/>
    <property type="match status" value="1"/>
</dbReference>
<dbReference type="SUPFAM" id="SSF51344">
    <property type="entry name" value="Epsilon subunit of F1F0-ATP synthase N-terminal domain"/>
    <property type="match status" value="1"/>
</dbReference>
<dbReference type="AlphaFoldDB" id="A0A6N7EL14"/>
<gene>
    <name evidence="10" type="ORF">GB881_13940</name>
</gene>
<evidence type="ECO:0000313" key="10">
    <source>
        <dbReference type="EMBL" id="MPV38131.1"/>
    </source>
</evidence>
<dbReference type="OrthoDB" id="9791445at2"/>
<reference evidence="10 11" key="1">
    <citation type="submission" date="2019-10" db="EMBL/GenBank/DDBJ databases">
        <title>Georgenia wutianyii sp. nov. and Georgenia yuyongxinii sp. nov. isolated from plateau pika (Ochotona curzoniae) in the Qinghai-Tibet plateau of China.</title>
        <authorList>
            <person name="Tian Z."/>
        </authorList>
    </citation>
    <scope>NUCLEOTIDE SEQUENCE [LARGE SCALE GENOMIC DNA]</scope>
    <source>
        <strain evidence="10 11">JCM 19765</strain>
    </source>
</reference>
<comment type="subcellular location">
    <subcellularLocation>
        <location evidence="1">Cell membrane</location>
        <topology evidence="1">Peripheral membrane protein</topology>
    </subcellularLocation>
</comment>
<keyword evidence="6 8" id="KW-0139">CF(1)</keyword>
<evidence type="ECO:0000256" key="6">
    <source>
        <dbReference type="ARBA" id="ARBA00023196"/>
    </source>
</evidence>
<comment type="similarity">
    <text evidence="2 8">Belongs to the ATPase epsilon chain family.</text>
</comment>
<dbReference type="Proteomes" id="UP000437709">
    <property type="component" value="Unassembled WGS sequence"/>
</dbReference>
<dbReference type="EMBL" id="WHPC01000064">
    <property type="protein sequence ID" value="MPV38131.1"/>
    <property type="molecule type" value="Genomic_DNA"/>
</dbReference>
<accession>A0A6N7EL14</accession>
<dbReference type="GO" id="GO:0046933">
    <property type="term" value="F:proton-transporting ATP synthase activity, rotational mechanism"/>
    <property type="evidence" value="ECO:0007669"/>
    <property type="project" value="InterPro"/>
</dbReference>
<organism evidence="10 11">
    <name type="scientific">Georgenia subflava</name>
    <dbReference type="NCBI Taxonomy" id="1622177"/>
    <lineage>
        <taxon>Bacteria</taxon>
        <taxon>Bacillati</taxon>
        <taxon>Actinomycetota</taxon>
        <taxon>Actinomycetes</taxon>
        <taxon>Micrococcales</taxon>
        <taxon>Bogoriellaceae</taxon>
        <taxon>Georgenia</taxon>
    </lineage>
</organism>
<evidence type="ECO:0000256" key="5">
    <source>
        <dbReference type="ARBA" id="ARBA00023136"/>
    </source>
</evidence>
<keyword evidence="11" id="KW-1185">Reference proteome</keyword>
<evidence type="ECO:0000256" key="1">
    <source>
        <dbReference type="ARBA" id="ARBA00004202"/>
    </source>
</evidence>
<evidence type="ECO:0000256" key="3">
    <source>
        <dbReference type="ARBA" id="ARBA00022448"/>
    </source>
</evidence>
<evidence type="ECO:0000256" key="4">
    <source>
        <dbReference type="ARBA" id="ARBA00023065"/>
    </source>
</evidence>
<protein>
    <submittedName>
        <fullName evidence="10">F0F1 ATP synthase subunit epsilon</fullName>
    </submittedName>
</protein>
<dbReference type="Pfam" id="PF02823">
    <property type="entry name" value="ATP-synt_DE_N"/>
    <property type="match status" value="1"/>
</dbReference>
<dbReference type="InterPro" id="IPR001469">
    <property type="entry name" value="ATP_synth_F1_dsu/esu"/>
</dbReference>
<dbReference type="CDD" id="cd12152">
    <property type="entry name" value="F1-ATPase_delta"/>
    <property type="match status" value="1"/>
</dbReference>
<comment type="subunit">
    <text evidence="8">F-type ATPases have 2 components, CF(1) - the catalytic core - and CF(0) - the membrane proton channel. CF(1) has five subunits: alpha(3), beta(3), gamma(1), delta(1), epsilon(1). CF(0) has three main subunits: a, b and c.</text>
</comment>
<dbReference type="GO" id="GO:0045259">
    <property type="term" value="C:proton-transporting ATP synthase complex"/>
    <property type="evidence" value="ECO:0007669"/>
    <property type="project" value="UniProtKB-KW"/>
</dbReference>
<dbReference type="GO" id="GO:0005886">
    <property type="term" value="C:plasma membrane"/>
    <property type="evidence" value="ECO:0007669"/>
    <property type="project" value="UniProtKB-SubCell"/>
</dbReference>
<sequence length="90" mass="9218">MAMTVDVVSTTAQLWRGDATSVVVPAANGDLGIMTGHQPLLAVLRPGTVRVTPESGSVVELDVAEGFVSVDEDAVTIVVDSAGTRRPGSN</sequence>
<keyword evidence="5" id="KW-0472">Membrane</keyword>
<evidence type="ECO:0000256" key="2">
    <source>
        <dbReference type="ARBA" id="ARBA00005712"/>
    </source>
</evidence>
<dbReference type="PANTHER" id="PTHR13822">
    <property type="entry name" value="ATP SYNTHASE DELTA/EPSILON CHAIN"/>
    <property type="match status" value="1"/>
</dbReference>
<dbReference type="Gene3D" id="2.60.15.10">
    <property type="entry name" value="F0F1 ATP synthase delta/epsilon subunit, N-terminal"/>
    <property type="match status" value="1"/>
</dbReference>
<proteinExistence type="inferred from homology"/>
<dbReference type="InterPro" id="IPR020546">
    <property type="entry name" value="ATP_synth_F1_dsu/esu_N"/>
</dbReference>
<keyword evidence="3 8" id="KW-0813">Transport</keyword>
<comment type="caution">
    <text evidence="10">The sequence shown here is derived from an EMBL/GenBank/DDBJ whole genome shotgun (WGS) entry which is preliminary data.</text>
</comment>
<dbReference type="RefSeq" id="WP_152196321.1">
    <property type="nucleotide sequence ID" value="NZ_VUKD01000005.1"/>
</dbReference>
<evidence type="ECO:0000313" key="11">
    <source>
        <dbReference type="Proteomes" id="UP000437709"/>
    </source>
</evidence>
<dbReference type="NCBIfam" id="NF009977">
    <property type="entry name" value="PRK13442.1"/>
    <property type="match status" value="1"/>
</dbReference>
<name>A0A6N7EL14_9MICO</name>
<evidence type="ECO:0000259" key="9">
    <source>
        <dbReference type="Pfam" id="PF02823"/>
    </source>
</evidence>
<evidence type="ECO:0000256" key="8">
    <source>
        <dbReference type="RuleBase" id="RU003656"/>
    </source>
</evidence>
<keyword evidence="7 8" id="KW-0066">ATP synthesis</keyword>
<feature type="domain" description="ATP synthase F1 complex delta/epsilon subunit N-terminal" evidence="9">
    <location>
        <begin position="3"/>
        <end position="82"/>
    </location>
</feature>